<dbReference type="PANTHER" id="PTHR11014">
    <property type="entry name" value="PEPTIDASE M20 FAMILY MEMBER"/>
    <property type="match status" value="1"/>
</dbReference>
<reference evidence="7 8" key="1">
    <citation type="journal article" date="2015" name="Genome Announc.">
        <title>Expanding the biotechnology potential of lactobacilli through comparative genomics of 213 strains and associated genera.</title>
        <authorList>
            <person name="Sun Z."/>
            <person name="Harris H.M."/>
            <person name="McCann A."/>
            <person name="Guo C."/>
            <person name="Argimon S."/>
            <person name="Zhang W."/>
            <person name="Yang X."/>
            <person name="Jeffery I.B."/>
            <person name="Cooney J.C."/>
            <person name="Kagawa T.F."/>
            <person name="Liu W."/>
            <person name="Song Y."/>
            <person name="Salvetti E."/>
            <person name="Wrobel A."/>
            <person name="Rasinkangas P."/>
            <person name="Parkhill J."/>
            <person name="Rea M.C."/>
            <person name="O'Sullivan O."/>
            <person name="Ritari J."/>
            <person name="Douillard F.P."/>
            <person name="Paul Ross R."/>
            <person name="Yang R."/>
            <person name="Briner A.E."/>
            <person name="Felis G.E."/>
            <person name="de Vos W.M."/>
            <person name="Barrangou R."/>
            <person name="Klaenhammer T.R."/>
            <person name="Caufield P.W."/>
            <person name="Cui Y."/>
            <person name="Zhang H."/>
            <person name="O'Toole P.W."/>
        </authorList>
    </citation>
    <scope>NUCLEOTIDE SEQUENCE [LARGE SCALE GENOMIC DNA]</scope>
    <source>
        <strain evidence="7 8">JCM 15530</strain>
    </source>
</reference>
<dbReference type="Gene3D" id="3.30.70.360">
    <property type="match status" value="1"/>
</dbReference>
<keyword evidence="5" id="KW-0464">Manganese</keyword>
<feature type="binding site" evidence="5">
    <location>
        <position position="356"/>
    </location>
    <ligand>
        <name>Mn(2+)</name>
        <dbReference type="ChEBI" id="CHEBI:29035"/>
        <label>2</label>
    </ligand>
</feature>
<evidence type="ECO:0000256" key="5">
    <source>
        <dbReference type="PIRSR" id="PIRSR005962-1"/>
    </source>
</evidence>
<dbReference type="STRING" id="1302272.FC96_GL000920"/>
<dbReference type="Pfam" id="PF01546">
    <property type="entry name" value="Peptidase_M20"/>
    <property type="match status" value="1"/>
</dbReference>
<gene>
    <name evidence="7" type="ORF">FC96_GL000920</name>
</gene>
<dbReference type="InterPro" id="IPR036264">
    <property type="entry name" value="Bact_exopeptidase_dim_dom"/>
</dbReference>
<evidence type="ECO:0000259" key="6">
    <source>
        <dbReference type="Pfam" id="PF07687"/>
    </source>
</evidence>
<dbReference type="PANTHER" id="PTHR11014:SF63">
    <property type="entry name" value="METALLOPEPTIDASE, PUTATIVE (AFU_ORTHOLOGUE AFUA_6G09600)-RELATED"/>
    <property type="match status" value="1"/>
</dbReference>
<dbReference type="EMBL" id="AZCX01000017">
    <property type="protein sequence ID" value="KRK46817.1"/>
    <property type="molecule type" value="Genomic_DNA"/>
</dbReference>
<evidence type="ECO:0000313" key="7">
    <source>
        <dbReference type="EMBL" id="KRK46817.1"/>
    </source>
</evidence>
<evidence type="ECO:0000256" key="4">
    <source>
        <dbReference type="ARBA" id="ARBA00023154"/>
    </source>
</evidence>
<dbReference type="InterPro" id="IPR011650">
    <property type="entry name" value="Peptidase_M20_dimer"/>
</dbReference>
<keyword evidence="4" id="KW-0457">Lysine biosynthesis</keyword>
<dbReference type="InterPro" id="IPR017439">
    <property type="entry name" value="Amidohydrolase"/>
</dbReference>
<evidence type="ECO:0000313" key="8">
    <source>
        <dbReference type="Proteomes" id="UP000050911"/>
    </source>
</evidence>
<feature type="binding site" evidence="5">
    <location>
        <position position="165"/>
    </location>
    <ligand>
        <name>Mn(2+)</name>
        <dbReference type="ChEBI" id="CHEBI:29035"/>
        <label>2</label>
    </ligand>
</feature>
<evidence type="ECO:0000256" key="2">
    <source>
        <dbReference type="ARBA" id="ARBA00022801"/>
    </source>
</evidence>
<dbReference type="Proteomes" id="UP000050911">
    <property type="component" value="Unassembled WGS sequence"/>
</dbReference>
<accession>A0A0R1HTK1</accession>
<dbReference type="SUPFAM" id="SSF53187">
    <property type="entry name" value="Zn-dependent exopeptidases"/>
    <property type="match status" value="1"/>
</dbReference>
<keyword evidence="3" id="KW-0220">Diaminopimelate biosynthesis</keyword>
<comment type="caution">
    <text evidence="7">The sequence shown here is derived from an EMBL/GenBank/DDBJ whole genome shotgun (WGS) entry which is preliminary data.</text>
</comment>
<dbReference type="PIRSF" id="PIRSF005962">
    <property type="entry name" value="Pept_M20D_amidohydro"/>
    <property type="match status" value="1"/>
</dbReference>
<sequence length="393" mass="42048">MNATMNDSATDSSLSAKMTTLFKSLHRHPELADQEVWTTQQIEAHLTALGIPIKDYELKTGVVAEITGSFSGPTIALRADIDALPLQEETTLDYKSEIDGVAHACGHDFHTAALLGAAEVLAAERGQLHGTIRLIFEPGEERHTGARELIAAHVMDGVSAIFGMHNMPWVPVGTVALKSGKLMASNDNFQVTVKGVGSHAAMPHTGKDPLVATAAIVMALQTVVSRNIDPVDQLVLTVGQITGGFANNVIPDEAFFKGTIRAFSKESRQLAKERFYQLVEQTAAAYGTTAEIEWDQGPSPVDNNATVTQLVADQARQFMTVVPAPTTNADDDFASFEELVPGCYAFIGSKGNANLHHSDFIADPAGLIYAAKLHVAVAQALLAKLNQGTYFTN</sequence>
<proteinExistence type="predicted"/>
<dbReference type="RefSeq" id="WP_235804766.1">
    <property type="nucleotide sequence ID" value="NZ_AZCX01000017.1"/>
</dbReference>
<keyword evidence="2 7" id="KW-0378">Hydrolase</keyword>
<keyword evidence="8" id="KW-1185">Reference proteome</keyword>
<dbReference type="Pfam" id="PF07687">
    <property type="entry name" value="M20_dimer"/>
    <property type="match status" value="1"/>
</dbReference>
<keyword evidence="5" id="KW-0479">Metal-binding</keyword>
<dbReference type="GO" id="GO:0019877">
    <property type="term" value="P:diaminopimelate biosynthetic process"/>
    <property type="evidence" value="ECO:0007669"/>
    <property type="project" value="UniProtKB-KW"/>
</dbReference>
<dbReference type="NCBIfam" id="TIGR01891">
    <property type="entry name" value="amidohydrolases"/>
    <property type="match status" value="1"/>
</dbReference>
<evidence type="ECO:0000256" key="3">
    <source>
        <dbReference type="ARBA" id="ARBA00022915"/>
    </source>
</evidence>
<feature type="domain" description="Peptidase M20 dimerisation" evidence="6">
    <location>
        <begin position="188"/>
        <end position="285"/>
    </location>
</feature>
<feature type="binding site" evidence="5">
    <location>
        <position position="105"/>
    </location>
    <ligand>
        <name>Mn(2+)</name>
        <dbReference type="ChEBI" id="CHEBI:29035"/>
        <label>2</label>
    </ligand>
</feature>
<organism evidence="7 8">
    <name type="scientific">Secundilactobacillus kimchicus JCM 15530</name>
    <dbReference type="NCBI Taxonomy" id="1302272"/>
    <lineage>
        <taxon>Bacteria</taxon>
        <taxon>Bacillati</taxon>
        <taxon>Bacillota</taxon>
        <taxon>Bacilli</taxon>
        <taxon>Lactobacillales</taxon>
        <taxon>Lactobacillaceae</taxon>
        <taxon>Secundilactobacillus</taxon>
    </lineage>
</organism>
<feature type="binding site" evidence="5">
    <location>
        <position position="141"/>
    </location>
    <ligand>
        <name>Mn(2+)</name>
        <dbReference type="ChEBI" id="CHEBI:29035"/>
        <label>2</label>
    </ligand>
</feature>
<comment type="cofactor">
    <cofactor evidence="5">
        <name>Mn(2+)</name>
        <dbReference type="ChEBI" id="CHEBI:29035"/>
    </cofactor>
    <text evidence="5">The Mn(2+) ion enhances activity.</text>
</comment>
<dbReference type="GO" id="GO:0009085">
    <property type="term" value="P:lysine biosynthetic process"/>
    <property type="evidence" value="ECO:0007669"/>
    <property type="project" value="UniProtKB-KW"/>
</dbReference>
<dbReference type="FunFam" id="3.30.70.360:FF:000001">
    <property type="entry name" value="N-acetyldiaminopimelate deacetylase"/>
    <property type="match status" value="1"/>
</dbReference>
<dbReference type="Gene3D" id="3.40.630.10">
    <property type="entry name" value="Zn peptidases"/>
    <property type="match status" value="1"/>
</dbReference>
<dbReference type="PATRIC" id="fig|1302272.5.peg.924"/>
<feature type="binding site" evidence="5">
    <location>
        <position position="107"/>
    </location>
    <ligand>
        <name>Mn(2+)</name>
        <dbReference type="ChEBI" id="CHEBI:29035"/>
        <label>2</label>
    </ligand>
</feature>
<dbReference type="InterPro" id="IPR002933">
    <property type="entry name" value="Peptidase_M20"/>
</dbReference>
<protein>
    <submittedName>
        <fullName evidence="7">Amidohydrolase</fullName>
    </submittedName>
</protein>
<dbReference type="GO" id="GO:0046872">
    <property type="term" value="F:metal ion binding"/>
    <property type="evidence" value="ECO:0007669"/>
    <property type="project" value="UniProtKB-KW"/>
</dbReference>
<name>A0A0R1HTK1_9LACO</name>
<dbReference type="SUPFAM" id="SSF55031">
    <property type="entry name" value="Bacterial exopeptidase dimerisation domain"/>
    <property type="match status" value="1"/>
</dbReference>
<keyword evidence="1" id="KW-0028">Amino-acid biosynthesis</keyword>
<dbReference type="GO" id="GO:0050118">
    <property type="term" value="F:N-acetyldiaminopimelate deacetylase activity"/>
    <property type="evidence" value="ECO:0007669"/>
    <property type="project" value="UniProtKB-ARBA"/>
</dbReference>
<evidence type="ECO:0000256" key="1">
    <source>
        <dbReference type="ARBA" id="ARBA00022605"/>
    </source>
</evidence>
<dbReference type="AlphaFoldDB" id="A0A0R1HTK1"/>